<dbReference type="NCBIfam" id="TIGR00758">
    <property type="entry name" value="UDG_fam4"/>
    <property type="match status" value="1"/>
</dbReference>
<keyword evidence="12" id="KW-1185">Reference proteome</keyword>
<dbReference type="SMART" id="SM00986">
    <property type="entry name" value="UDG"/>
    <property type="match status" value="1"/>
</dbReference>
<dbReference type="Proteomes" id="UP000234190">
    <property type="component" value="Unassembled WGS sequence"/>
</dbReference>
<dbReference type="RefSeq" id="WP_102073202.1">
    <property type="nucleotide sequence ID" value="NZ_PDNW01000004.1"/>
</dbReference>
<keyword evidence="6" id="KW-0378">Hydrolase</keyword>
<dbReference type="InterPro" id="IPR005273">
    <property type="entry name" value="Ura-DNA_glyco_family4"/>
</dbReference>
<evidence type="ECO:0000256" key="7">
    <source>
        <dbReference type="ARBA" id="ARBA00023004"/>
    </source>
</evidence>
<evidence type="ECO:0000256" key="6">
    <source>
        <dbReference type="ARBA" id="ARBA00022801"/>
    </source>
</evidence>
<dbReference type="SUPFAM" id="SSF52141">
    <property type="entry name" value="Uracil-DNA glycosylase-like"/>
    <property type="match status" value="1"/>
</dbReference>
<dbReference type="PANTHER" id="PTHR33693:SF9">
    <property type="entry name" value="TYPE-4 URACIL-DNA GLYCOSYLASE"/>
    <property type="match status" value="1"/>
</dbReference>
<dbReference type="GO" id="GO:0006281">
    <property type="term" value="P:DNA repair"/>
    <property type="evidence" value="ECO:0007669"/>
    <property type="project" value="UniProtKB-KW"/>
</dbReference>
<dbReference type="EMBL" id="PDNW01000004">
    <property type="protein sequence ID" value="PLC50657.1"/>
    <property type="molecule type" value="Genomic_DNA"/>
</dbReference>
<dbReference type="Gene3D" id="3.40.470.10">
    <property type="entry name" value="Uracil-DNA glycosylase-like domain"/>
    <property type="match status" value="1"/>
</dbReference>
<dbReference type="GO" id="GO:0046872">
    <property type="term" value="F:metal ion binding"/>
    <property type="evidence" value="ECO:0007669"/>
    <property type="project" value="UniProtKB-KW"/>
</dbReference>
<keyword evidence="5" id="KW-0227">DNA damage</keyword>
<keyword evidence="9" id="KW-0234">DNA repair</keyword>
<comment type="similarity">
    <text evidence="1">Belongs to the uracil-DNA glycosylase (UDG) superfamily. Type 4 (UDGa) family.</text>
</comment>
<organism evidence="11 12">
    <name type="scientific">Pollutimonas subterranea</name>
    <dbReference type="NCBI Taxonomy" id="2045210"/>
    <lineage>
        <taxon>Bacteria</taxon>
        <taxon>Pseudomonadati</taxon>
        <taxon>Pseudomonadota</taxon>
        <taxon>Betaproteobacteria</taxon>
        <taxon>Burkholderiales</taxon>
        <taxon>Alcaligenaceae</taxon>
        <taxon>Pollutimonas</taxon>
    </lineage>
</organism>
<accession>A0A2N4U6N2</accession>
<evidence type="ECO:0000256" key="8">
    <source>
        <dbReference type="ARBA" id="ARBA00023014"/>
    </source>
</evidence>
<dbReference type="NCBIfam" id="TIGR03914">
    <property type="entry name" value="UDG_fam_dom"/>
    <property type="match status" value="1"/>
</dbReference>
<evidence type="ECO:0000256" key="2">
    <source>
        <dbReference type="ARBA" id="ARBA00019403"/>
    </source>
</evidence>
<dbReference type="OrthoDB" id="5290748at2"/>
<feature type="domain" description="Uracil-DNA glycosylase-like" evidence="10">
    <location>
        <begin position="43"/>
        <end position="202"/>
    </location>
</feature>
<dbReference type="AlphaFoldDB" id="A0A2N4U6N2"/>
<dbReference type="PANTHER" id="PTHR33693">
    <property type="entry name" value="TYPE-5 URACIL-DNA GLYCOSYLASE"/>
    <property type="match status" value="1"/>
</dbReference>
<protein>
    <recommendedName>
        <fullName evidence="2">Type-4 uracil-DNA glycosylase</fullName>
    </recommendedName>
</protein>
<evidence type="ECO:0000256" key="1">
    <source>
        <dbReference type="ARBA" id="ARBA00006521"/>
    </source>
</evidence>
<gene>
    <name evidence="11" type="ORF">CR159_06520</name>
</gene>
<dbReference type="GO" id="GO:0097506">
    <property type="term" value="F:deaminated base DNA N-glycosylase activity"/>
    <property type="evidence" value="ECO:0007669"/>
    <property type="project" value="UniProtKB-ARBA"/>
</dbReference>
<dbReference type="InterPro" id="IPR036895">
    <property type="entry name" value="Uracil-DNA_glycosylase-like_sf"/>
</dbReference>
<evidence type="ECO:0000256" key="3">
    <source>
        <dbReference type="ARBA" id="ARBA00022485"/>
    </source>
</evidence>
<sequence>MSADEPQRKSDQLAPDAGLEELRNAAQDCRDCPIGKHATQVVFGEGVLAARLMLVGEQPGDREDIQGHPFVGPSGHLLDRALEQLGWARESIFLTNAVKHFKFQLRGKRRMHKSPAQREIEICAQWLDRELALLRPEAAVALGATAARALTGHPVAVMRERGNWLETPDGLPVLVTLHPSALLRGPSAEREQAFERWLDDLKKASAYVEK</sequence>
<keyword evidence="8" id="KW-0411">Iron-sulfur</keyword>
<keyword evidence="3" id="KW-0004">4Fe-4S</keyword>
<reference evidence="11 12" key="1">
    <citation type="submission" date="2017-10" db="EMBL/GenBank/DDBJ databases">
        <title>Two draft genome sequences of Pusillimonas sp. strains isolated from a nitrate- and radionuclide-contaminated groundwater in Russia.</title>
        <authorList>
            <person name="Grouzdev D.S."/>
            <person name="Tourova T.P."/>
            <person name="Goeva M.A."/>
            <person name="Babich T.L."/>
            <person name="Sokolova D.S."/>
            <person name="Abdullin R."/>
            <person name="Poltaraus A.B."/>
            <person name="Toshchakov S.V."/>
            <person name="Nazina T.N."/>
        </authorList>
    </citation>
    <scope>NUCLEOTIDE SEQUENCE [LARGE SCALE GENOMIC DNA]</scope>
    <source>
        <strain evidence="11 12">JR1/69-3-13</strain>
    </source>
</reference>
<keyword evidence="4" id="KW-0479">Metal-binding</keyword>
<evidence type="ECO:0000313" key="12">
    <source>
        <dbReference type="Proteomes" id="UP000234190"/>
    </source>
</evidence>
<dbReference type="CDD" id="cd10030">
    <property type="entry name" value="UDG-F4_TTUDGA_SPO1dp_like"/>
    <property type="match status" value="1"/>
</dbReference>
<keyword evidence="7" id="KW-0408">Iron</keyword>
<dbReference type="SMART" id="SM00987">
    <property type="entry name" value="UreE_C"/>
    <property type="match status" value="1"/>
</dbReference>
<comment type="caution">
    <text evidence="11">The sequence shown here is derived from an EMBL/GenBank/DDBJ whole genome shotgun (WGS) entry which is preliminary data.</text>
</comment>
<name>A0A2N4U6N2_9BURK</name>
<dbReference type="InterPro" id="IPR005122">
    <property type="entry name" value="Uracil-DNA_glycosylase-like"/>
</dbReference>
<proteinExistence type="inferred from homology"/>
<evidence type="ECO:0000256" key="9">
    <source>
        <dbReference type="ARBA" id="ARBA00023204"/>
    </source>
</evidence>
<dbReference type="InterPro" id="IPR051536">
    <property type="entry name" value="UDG_Type-4/5"/>
</dbReference>
<evidence type="ECO:0000256" key="5">
    <source>
        <dbReference type="ARBA" id="ARBA00022763"/>
    </source>
</evidence>
<evidence type="ECO:0000256" key="4">
    <source>
        <dbReference type="ARBA" id="ARBA00022723"/>
    </source>
</evidence>
<dbReference type="Pfam" id="PF03167">
    <property type="entry name" value="UDG"/>
    <property type="match status" value="1"/>
</dbReference>
<evidence type="ECO:0000259" key="10">
    <source>
        <dbReference type="SMART" id="SM00986"/>
    </source>
</evidence>
<evidence type="ECO:0000313" key="11">
    <source>
        <dbReference type="EMBL" id="PLC50657.1"/>
    </source>
</evidence>
<dbReference type="GO" id="GO:0051539">
    <property type="term" value="F:4 iron, 4 sulfur cluster binding"/>
    <property type="evidence" value="ECO:0007669"/>
    <property type="project" value="UniProtKB-KW"/>
</dbReference>